<gene>
    <name evidence="2" type="ORF">E2C01_044735</name>
</gene>
<feature type="compositionally biased region" description="Basic residues" evidence="1">
    <location>
        <begin position="148"/>
        <end position="158"/>
    </location>
</feature>
<keyword evidence="3" id="KW-1185">Reference proteome</keyword>
<evidence type="ECO:0000256" key="1">
    <source>
        <dbReference type="SAM" id="MobiDB-lite"/>
    </source>
</evidence>
<evidence type="ECO:0000313" key="2">
    <source>
        <dbReference type="EMBL" id="MPC50901.1"/>
    </source>
</evidence>
<dbReference type="EMBL" id="VSRR010009798">
    <property type="protein sequence ID" value="MPC50901.1"/>
    <property type="molecule type" value="Genomic_DNA"/>
</dbReference>
<dbReference type="Proteomes" id="UP000324222">
    <property type="component" value="Unassembled WGS sequence"/>
</dbReference>
<name>A0A5B7FTW3_PORTR</name>
<sequence length="158" mass="17377">MDYCIACKIMMLKDRCNFKCMKGVTASHYKECSEACLCQDQDHRSAIACLVMVHAMLHLGKLTLKLASVLTRCRFRAAPCRLLVTFPHPQSSSIATSRAYSERTMDKLDDAVEVMLLVKTAVQPGPNPTSAGSTSPGDHMNDSTTVIKRTRTPSPGKK</sequence>
<organism evidence="2 3">
    <name type="scientific">Portunus trituberculatus</name>
    <name type="common">Swimming crab</name>
    <name type="synonym">Neptunus trituberculatus</name>
    <dbReference type="NCBI Taxonomy" id="210409"/>
    <lineage>
        <taxon>Eukaryota</taxon>
        <taxon>Metazoa</taxon>
        <taxon>Ecdysozoa</taxon>
        <taxon>Arthropoda</taxon>
        <taxon>Crustacea</taxon>
        <taxon>Multicrustacea</taxon>
        <taxon>Malacostraca</taxon>
        <taxon>Eumalacostraca</taxon>
        <taxon>Eucarida</taxon>
        <taxon>Decapoda</taxon>
        <taxon>Pleocyemata</taxon>
        <taxon>Brachyura</taxon>
        <taxon>Eubrachyura</taxon>
        <taxon>Portunoidea</taxon>
        <taxon>Portunidae</taxon>
        <taxon>Portuninae</taxon>
        <taxon>Portunus</taxon>
    </lineage>
</organism>
<reference evidence="2 3" key="1">
    <citation type="submission" date="2019-05" db="EMBL/GenBank/DDBJ databases">
        <title>Another draft genome of Portunus trituberculatus and its Hox gene families provides insights of decapod evolution.</title>
        <authorList>
            <person name="Jeong J.-H."/>
            <person name="Song I."/>
            <person name="Kim S."/>
            <person name="Choi T."/>
            <person name="Kim D."/>
            <person name="Ryu S."/>
            <person name="Kim W."/>
        </authorList>
    </citation>
    <scope>NUCLEOTIDE SEQUENCE [LARGE SCALE GENOMIC DNA]</scope>
    <source>
        <tissue evidence="2">Muscle</tissue>
    </source>
</reference>
<evidence type="ECO:0000313" key="3">
    <source>
        <dbReference type="Proteomes" id="UP000324222"/>
    </source>
</evidence>
<protein>
    <submittedName>
        <fullName evidence="2">Uncharacterized protein</fullName>
    </submittedName>
</protein>
<feature type="region of interest" description="Disordered" evidence="1">
    <location>
        <begin position="122"/>
        <end position="158"/>
    </location>
</feature>
<proteinExistence type="predicted"/>
<comment type="caution">
    <text evidence="2">The sequence shown here is derived from an EMBL/GenBank/DDBJ whole genome shotgun (WGS) entry which is preliminary data.</text>
</comment>
<accession>A0A5B7FTW3</accession>
<feature type="compositionally biased region" description="Polar residues" evidence="1">
    <location>
        <begin position="128"/>
        <end position="147"/>
    </location>
</feature>
<dbReference type="AlphaFoldDB" id="A0A5B7FTW3"/>
<dbReference type="OrthoDB" id="5314041at2759"/>